<protein>
    <submittedName>
        <fullName evidence="1">Uncharacterized protein</fullName>
    </submittedName>
</protein>
<dbReference type="KEGG" id="kbs:EPA93_14595"/>
<dbReference type="AlphaFoldDB" id="A0A4P6JP66"/>
<sequence length="68" mass="7645">MPQPIETYHIWRMYGNQQAIVKTIVSHQTAANQQAKMLTNQTGYQHVAVIEGSLVEKAIIAKKISLSH</sequence>
<dbReference type="RefSeq" id="WP_129888222.1">
    <property type="nucleotide sequence ID" value="NZ_CP035758.1"/>
</dbReference>
<proteinExistence type="predicted"/>
<name>A0A4P6JP66_KTERU</name>
<evidence type="ECO:0000313" key="2">
    <source>
        <dbReference type="Proteomes" id="UP000290365"/>
    </source>
</evidence>
<dbReference type="Proteomes" id="UP000290365">
    <property type="component" value="Chromosome"/>
</dbReference>
<dbReference type="EMBL" id="CP035758">
    <property type="protein sequence ID" value="QBD77159.1"/>
    <property type="molecule type" value="Genomic_DNA"/>
</dbReference>
<organism evidence="1 2">
    <name type="scientific">Ktedonosporobacter rubrisoli</name>
    <dbReference type="NCBI Taxonomy" id="2509675"/>
    <lineage>
        <taxon>Bacteria</taxon>
        <taxon>Bacillati</taxon>
        <taxon>Chloroflexota</taxon>
        <taxon>Ktedonobacteria</taxon>
        <taxon>Ktedonobacterales</taxon>
        <taxon>Ktedonosporobacteraceae</taxon>
        <taxon>Ktedonosporobacter</taxon>
    </lineage>
</organism>
<gene>
    <name evidence="1" type="ORF">EPA93_14595</name>
</gene>
<reference evidence="1 2" key="1">
    <citation type="submission" date="2019-01" db="EMBL/GenBank/DDBJ databases">
        <title>Ktedonosporobacter rubrisoli SCAWS-G2.</title>
        <authorList>
            <person name="Huang Y."/>
            <person name="Yan B."/>
        </authorList>
    </citation>
    <scope>NUCLEOTIDE SEQUENCE [LARGE SCALE GENOMIC DNA]</scope>
    <source>
        <strain evidence="1 2">SCAWS-G2</strain>
    </source>
</reference>
<keyword evidence="2" id="KW-1185">Reference proteome</keyword>
<accession>A0A4P6JP66</accession>
<evidence type="ECO:0000313" key="1">
    <source>
        <dbReference type="EMBL" id="QBD77159.1"/>
    </source>
</evidence>